<gene>
    <name evidence="2" type="ORF">OXX778_LOCUS15205</name>
</gene>
<dbReference type="EMBL" id="CAJNOC010003303">
    <property type="protein sequence ID" value="CAF0976734.1"/>
    <property type="molecule type" value="Genomic_DNA"/>
</dbReference>
<dbReference type="AlphaFoldDB" id="A0A814F558"/>
<dbReference type="Gene3D" id="3.10.10.10">
    <property type="entry name" value="HIV Type 1 Reverse Transcriptase, subunit A, domain 1"/>
    <property type="match status" value="1"/>
</dbReference>
<dbReference type="SUPFAM" id="SSF56672">
    <property type="entry name" value="DNA/RNA polymerases"/>
    <property type="match status" value="1"/>
</dbReference>
<reference evidence="2" key="1">
    <citation type="submission" date="2021-02" db="EMBL/GenBank/DDBJ databases">
        <authorList>
            <person name="Nowell W R."/>
        </authorList>
    </citation>
    <scope>NUCLEOTIDE SEQUENCE</scope>
    <source>
        <strain evidence="2">Ploen Becks lab</strain>
    </source>
</reference>
<protein>
    <recommendedName>
        <fullName evidence="1">Reverse transcriptase domain-containing protein</fullName>
    </recommendedName>
</protein>
<proteinExistence type="predicted"/>
<dbReference type="InterPro" id="IPR000477">
    <property type="entry name" value="RT_dom"/>
</dbReference>
<accession>A0A814F558</accession>
<dbReference type="Pfam" id="PF00078">
    <property type="entry name" value="RVT_1"/>
    <property type="match status" value="1"/>
</dbReference>
<evidence type="ECO:0000259" key="1">
    <source>
        <dbReference type="Pfam" id="PF00078"/>
    </source>
</evidence>
<comment type="caution">
    <text evidence="2">The sequence shown here is derived from an EMBL/GenBank/DDBJ whole genome shotgun (WGS) entry which is preliminary data.</text>
</comment>
<dbReference type="Gene3D" id="3.30.70.270">
    <property type="match status" value="1"/>
</dbReference>
<evidence type="ECO:0000313" key="2">
    <source>
        <dbReference type="EMBL" id="CAF0976734.1"/>
    </source>
</evidence>
<sequence>MQLESSRNHTSVYGENRNLNVDIRSIKVPEVFKEGMDLKSCFILMEIYLKNFPNRFPITVNWIKQSIESHTSVTSNFCFKTYSLIKRHASESYLEEYRGGKLYLASGEIYIYGFLRLNRCLIAHVILLSNTNVIVTNNCSGHQCLLSRDIINRIPVLKQRIDSIKSVFHEYSTVVLKIFREEMKEKTQQPDLTKQKKNYFLKKQFLKIVLNLKLVKNSRIEIKKEIKNEWPNSCESKSQVNNQDIKPEINSNLTHCDDDSKQNNFVNIVQQEQPSFVEAEEFILKKFKETSVDSVMDLKPSENQYEKFKIEFKNENHKPTKCKCRPLPYNLKEKVRLEIEKLLRAGTIRPSKSEWCSPIRVGDKTDGTIRITVDYKELNKVIKDYNYPLPSISDMFNKLTNSDTFTKADLISAFHQIPVHEDFMEVTAFICQFGVYEYVCMPFGI</sequence>
<dbReference type="Proteomes" id="UP000663879">
    <property type="component" value="Unassembled WGS sequence"/>
</dbReference>
<feature type="domain" description="Reverse transcriptase" evidence="1">
    <location>
        <begin position="364"/>
        <end position="445"/>
    </location>
</feature>
<evidence type="ECO:0000313" key="3">
    <source>
        <dbReference type="Proteomes" id="UP000663879"/>
    </source>
</evidence>
<organism evidence="2 3">
    <name type="scientific">Brachionus calyciflorus</name>
    <dbReference type="NCBI Taxonomy" id="104777"/>
    <lineage>
        <taxon>Eukaryota</taxon>
        <taxon>Metazoa</taxon>
        <taxon>Spiralia</taxon>
        <taxon>Gnathifera</taxon>
        <taxon>Rotifera</taxon>
        <taxon>Eurotatoria</taxon>
        <taxon>Monogononta</taxon>
        <taxon>Pseudotrocha</taxon>
        <taxon>Ploima</taxon>
        <taxon>Brachionidae</taxon>
        <taxon>Brachionus</taxon>
    </lineage>
</organism>
<dbReference type="InterPro" id="IPR043128">
    <property type="entry name" value="Rev_trsase/Diguanyl_cyclase"/>
</dbReference>
<dbReference type="InterPro" id="IPR043502">
    <property type="entry name" value="DNA/RNA_pol_sf"/>
</dbReference>
<dbReference type="PANTHER" id="PTHR24559">
    <property type="entry name" value="TRANSPOSON TY3-I GAG-POL POLYPROTEIN"/>
    <property type="match status" value="1"/>
</dbReference>
<keyword evidence="3" id="KW-1185">Reference proteome</keyword>
<dbReference type="InterPro" id="IPR053134">
    <property type="entry name" value="RNA-dir_DNA_polymerase"/>
</dbReference>
<name>A0A814F558_9BILA</name>
<dbReference type="CDD" id="cd01647">
    <property type="entry name" value="RT_LTR"/>
    <property type="match status" value="1"/>
</dbReference>
<dbReference type="PANTHER" id="PTHR24559:SF444">
    <property type="entry name" value="REVERSE TRANSCRIPTASE DOMAIN-CONTAINING PROTEIN"/>
    <property type="match status" value="1"/>
</dbReference>
<dbReference type="OrthoDB" id="420169at2759"/>